<keyword evidence="3" id="KW-1185">Reference proteome</keyword>
<dbReference type="Proteomes" id="UP000022447">
    <property type="component" value="Unassembled WGS sequence"/>
</dbReference>
<feature type="domain" description="NadR/Ttd14 AAA" evidence="1">
    <location>
        <begin position="13"/>
        <end position="168"/>
    </location>
</feature>
<dbReference type="Gene3D" id="3.40.50.300">
    <property type="entry name" value="P-loop containing nucleotide triphosphate hydrolases"/>
    <property type="match status" value="1"/>
</dbReference>
<dbReference type="eggNOG" id="COG3911">
    <property type="taxonomic scope" value="Bacteria"/>
</dbReference>
<comment type="caution">
    <text evidence="2">The sequence shown here is derived from an EMBL/GenBank/DDBJ whole genome shotgun (WGS) entry which is preliminary data.</text>
</comment>
<name>X7EKN5_9RHOB</name>
<dbReference type="InterPro" id="IPR027417">
    <property type="entry name" value="P-loop_NTPase"/>
</dbReference>
<protein>
    <submittedName>
        <fullName evidence="2">ATPase</fullName>
    </submittedName>
</protein>
<accession>X7EKN5</accession>
<evidence type="ECO:0000313" key="2">
    <source>
        <dbReference type="EMBL" id="ETX16664.1"/>
    </source>
</evidence>
<evidence type="ECO:0000259" key="1">
    <source>
        <dbReference type="Pfam" id="PF13521"/>
    </source>
</evidence>
<evidence type="ECO:0000313" key="3">
    <source>
        <dbReference type="Proteomes" id="UP000022447"/>
    </source>
</evidence>
<gene>
    <name evidence="2" type="ORF">OCH239_02235</name>
</gene>
<dbReference type="Pfam" id="PF13521">
    <property type="entry name" value="AAA_28"/>
    <property type="match status" value="1"/>
</dbReference>
<dbReference type="InterPro" id="IPR038727">
    <property type="entry name" value="NadR/Ttd14_AAA_dom"/>
</dbReference>
<dbReference type="PATRIC" id="fig|1449350.3.peg.452"/>
<sequence length="178" mass="19324">MSVRDRAPHRRFFLITGAPGGGASALIEELAARGFATIRDPARIDAGDRVRSPATDPVRAAEAAVRMAVEDHARARTFQGPVFFDRGLIDALVARQDAAGGPFLDMLVDQHPYANPVIFALPPRPVTGDDDELARRTDSAQAADRLAATHRRFGYRVLEMPDAEAAERADWLLARLAA</sequence>
<dbReference type="AlphaFoldDB" id="X7EKN5"/>
<proteinExistence type="predicted"/>
<dbReference type="RefSeq" id="WP_051489157.1">
    <property type="nucleotide sequence ID" value="NZ_JALZ01000001.1"/>
</dbReference>
<organism evidence="2 3">
    <name type="scientific">Roseivivax halodurans JCM 10272</name>
    <dbReference type="NCBI Taxonomy" id="1449350"/>
    <lineage>
        <taxon>Bacteria</taxon>
        <taxon>Pseudomonadati</taxon>
        <taxon>Pseudomonadota</taxon>
        <taxon>Alphaproteobacteria</taxon>
        <taxon>Rhodobacterales</taxon>
        <taxon>Roseobacteraceae</taxon>
        <taxon>Roseivivax</taxon>
    </lineage>
</organism>
<reference evidence="2 3" key="1">
    <citation type="submission" date="2014-01" db="EMBL/GenBank/DDBJ databases">
        <title>Roseivivax halodurans JCM 10272 Genome Sequencing.</title>
        <authorList>
            <person name="Lai Q."/>
            <person name="Li G."/>
            <person name="Shao Z."/>
        </authorList>
    </citation>
    <scope>NUCLEOTIDE SEQUENCE [LARGE SCALE GENOMIC DNA]</scope>
    <source>
        <strain evidence="2 3">JCM 10272</strain>
    </source>
</reference>
<dbReference type="OrthoDB" id="5638848at2"/>
<dbReference type="EMBL" id="JALZ01000001">
    <property type="protein sequence ID" value="ETX16664.1"/>
    <property type="molecule type" value="Genomic_DNA"/>
</dbReference>